<proteinExistence type="predicted"/>
<dbReference type="Proteomes" id="UP000627838">
    <property type="component" value="Unassembled WGS sequence"/>
</dbReference>
<feature type="compositionally biased region" description="Basic and acidic residues" evidence="1">
    <location>
        <begin position="1"/>
        <end position="10"/>
    </location>
</feature>
<keyword evidence="3" id="KW-1185">Reference proteome</keyword>
<protein>
    <submittedName>
        <fullName evidence="2">Uncharacterized protein</fullName>
    </submittedName>
</protein>
<evidence type="ECO:0000313" key="2">
    <source>
        <dbReference type="EMBL" id="MBE1537061.1"/>
    </source>
</evidence>
<accession>A0ABR9K3F4</accession>
<evidence type="ECO:0000313" key="3">
    <source>
        <dbReference type="Proteomes" id="UP000627838"/>
    </source>
</evidence>
<name>A0ABR9K3F4_9ACTN</name>
<dbReference type="EMBL" id="JADBDZ010000001">
    <property type="protein sequence ID" value="MBE1537061.1"/>
    <property type="molecule type" value="Genomic_DNA"/>
</dbReference>
<feature type="region of interest" description="Disordered" evidence="1">
    <location>
        <begin position="1"/>
        <end position="64"/>
    </location>
</feature>
<comment type="caution">
    <text evidence="2">The sequence shown here is derived from an EMBL/GenBank/DDBJ whole genome shotgun (WGS) entry which is preliminary data.</text>
</comment>
<sequence length="64" mass="6554">MTQDTRDTRPCADGNGGTGEKLDKCAYVRRGRHPSAGEGESVRGLPSLRSSMGGKGASGCGWAG</sequence>
<reference evidence="2 3" key="1">
    <citation type="submission" date="2020-10" db="EMBL/GenBank/DDBJ databases">
        <title>Sequencing the genomes of 1000 actinobacteria strains.</title>
        <authorList>
            <person name="Klenk H.-P."/>
        </authorList>
    </citation>
    <scope>NUCLEOTIDE SEQUENCE [LARGE SCALE GENOMIC DNA]</scope>
    <source>
        <strain evidence="2 3">DSM 46744</strain>
    </source>
</reference>
<organism evidence="2 3">
    <name type="scientific">Actinomadura algeriensis</name>
    <dbReference type="NCBI Taxonomy" id="1679523"/>
    <lineage>
        <taxon>Bacteria</taxon>
        <taxon>Bacillati</taxon>
        <taxon>Actinomycetota</taxon>
        <taxon>Actinomycetes</taxon>
        <taxon>Streptosporangiales</taxon>
        <taxon>Thermomonosporaceae</taxon>
        <taxon>Actinomadura</taxon>
    </lineage>
</organism>
<evidence type="ECO:0000256" key="1">
    <source>
        <dbReference type="SAM" id="MobiDB-lite"/>
    </source>
</evidence>
<feature type="compositionally biased region" description="Gly residues" evidence="1">
    <location>
        <begin position="53"/>
        <end position="64"/>
    </location>
</feature>
<gene>
    <name evidence="2" type="ORF">H4W34_006894</name>
</gene>